<proteinExistence type="predicted"/>
<evidence type="ECO:0000313" key="2">
    <source>
        <dbReference type="EMBL" id="CUS24000.1"/>
    </source>
</evidence>
<feature type="domain" description="Jacalin-type lectin" evidence="1">
    <location>
        <begin position="521"/>
        <end position="689"/>
    </location>
</feature>
<keyword evidence="3" id="KW-1185">Reference proteome</keyword>
<dbReference type="Proteomes" id="UP000236544">
    <property type="component" value="Unassembled WGS sequence"/>
</dbReference>
<name>A0A0P1KUR7_9SACH</name>
<evidence type="ECO:0000259" key="1">
    <source>
        <dbReference type="PROSITE" id="PS51752"/>
    </source>
</evidence>
<dbReference type="EMBL" id="LN890566">
    <property type="protein sequence ID" value="CUS24000.1"/>
    <property type="molecule type" value="Genomic_DNA"/>
</dbReference>
<dbReference type="PANTHER" id="PTHR21054">
    <property type="entry name" value="ZINC METALLOPROTEINASE-RELATED"/>
    <property type="match status" value="1"/>
</dbReference>
<dbReference type="SUPFAM" id="SSF51101">
    <property type="entry name" value="Mannose-binding lectins"/>
    <property type="match status" value="1"/>
</dbReference>
<dbReference type="InterPro" id="IPR001229">
    <property type="entry name" value="Jacalin-like_lectin_dom"/>
</dbReference>
<dbReference type="InterPro" id="IPR036404">
    <property type="entry name" value="Jacalin-like_lectin_dom_sf"/>
</dbReference>
<organism evidence="2 3">
    <name type="scientific">Lachancea quebecensis</name>
    <dbReference type="NCBI Taxonomy" id="1654605"/>
    <lineage>
        <taxon>Eukaryota</taxon>
        <taxon>Fungi</taxon>
        <taxon>Dikarya</taxon>
        <taxon>Ascomycota</taxon>
        <taxon>Saccharomycotina</taxon>
        <taxon>Saccharomycetes</taxon>
        <taxon>Saccharomycetales</taxon>
        <taxon>Saccharomycetaceae</taxon>
        <taxon>Lachancea</taxon>
    </lineage>
</organism>
<protein>
    <submittedName>
        <fullName evidence="2">LAQU0S13e01046g1_1</fullName>
    </submittedName>
</protein>
<sequence length="690" mass="76864">MGEIVLYNLQDGVEVYSACLVIHGKCSSSNTSVIEVRHPQFPSLRYEVHKGGFKCLVQLSPGENKLTFATDQKESKTVTCHYTPLVQNKPVHLCLLVARDSPMVFDSPSSQQKKEGGNSLDLALRKLRLGARLMQAYTNEQMLRNGFGPRTFQFVEEYDMDTTFRQPEMRNRIKVHVIRTEKSVKELRDPDRAQQNPHAKDAGGLYGIAMEALRQYGGPFASTSENPVQAAVMILDAHWDPKLKLITAHAALGGGDDSLKLAIFGSHGLYAWPYFIEDVPKYFTDETRSSTKEVANDCNECGSHWECFTLTLGAFMHEIGHLLGCPHQENGVMLRDYVRLNRSFLSKEAFSTRTNSNGAQPPIYPREECTWHRLDLLKFLYHPSFTLPQDFYDPSMMRPGRIGGFKAPSPSVYVLPNNCCVLKSETGIYCIQIICGDLARAHIEYLPISLGGAGPQKEIFLSLDDLRSRIPPEHLEKHRDSFKVKACAVNSPESNWEQFPRFLQASQISMANYGFPKHVVGMKSSLYGGADRGKDVGIIAFDGRRVKNIRVFHGAALDGIMFFLDEEDSNPEKDPPLPPRTYMGKITNAMKSVSVQSTNRQSVLFGKQTNSYSDVEMNPGEHLLGFNLRSGCWIDGVQVLTTQGRASPFFGNNGGGSQHQIVAPGGQHILGLYGRVGQWVDAIGIVYGAI</sequence>
<gene>
    <name evidence="2" type="ORF">LAQU0_S13e01046g</name>
</gene>
<reference evidence="3" key="1">
    <citation type="submission" date="2015-10" db="EMBL/GenBank/DDBJ databases">
        <authorList>
            <person name="Devillers H."/>
        </authorList>
    </citation>
    <scope>NUCLEOTIDE SEQUENCE [LARGE SCALE GENOMIC DNA]</scope>
</reference>
<dbReference type="AlphaFoldDB" id="A0A0P1KUR7"/>
<dbReference type="PROSITE" id="PS51752">
    <property type="entry name" value="JACALIN_LECTIN"/>
    <property type="match status" value="1"/>
</dbReference>
<dbReference type="Pfam" id="PF01419">
    <property type="entry name" value="Jacalin"/>
    <property type="match status" value="1"/>
</dbReference>
<accession>A0A0P1KUR7</accession>
<dbReference type="InterPro" id="IPR053002">
    <property type="entry name" value="Metalloproteinase_M10B"/>
</dbReference>
<dbReference type="InterPro" id="IPR021917">
    <property type="entry name" value="Unchr_Zn-peptidase-like"/>
</dbReference>
<dbReference type="OrthoDB" id="74460at2759"/>
<dbReference type="SUPFAM" id="SSF55486">
    <property type="entry name" value="Metalloproteases ('zincins'), catalytic domain"/>
    <property type="match status" value="1"/>
</dbReference>
<evidence type="ECO:0000313" key="3">
    <source>
        <dbReference type="Proteomes" id="UP000236544"/>
    </source>
</evidence>
<dbReference type="GO" id="GO:0005737">
    <property type="term" value="C:cytoplasm"/>
    <property type="evidence" value="ECO:0007669"/>
    <property type="project" value="TreeGrafter"/>
</dbReference>
<dbReference type="PANTHER" id="PTHR21054:SF2">
    <property type="entry name" value="MIP04191P"/>
    <property type="match status" value="1"/>
</dbReference>
<dbReference type="Pfam" id="PF12044">
    <property type="entry name" value="Metallopep"/>
    <property type="match status" value="1"/>
</dbReference>
<dbReference type="Gene3D" id="2.100.10.30">
    <property type="entry name" value="Jacalin-like lectin domain"/>
    <property type="match status" value="1"/>
</dbReference>